<reference evidence="1" key="2">
    <citation type="journal article" date="2015" name="Fish Shellfish Immunol.">
        <title>Early steps in the European eel (Anguilla anguilla)-Vibrio vulnificus interaction in the gills: Role of the RtxA13 toxin.</title>
        <authorList>
            <person name="Callol A."/>
            <person name="Pajuelo D."/>
            <person name="Ebbesson L."/>
            <person name="Teles M."/>
            <person name="MacKenzie S."/>
            <person name="Amaro C."/>
        </authorList>
    </citation>
    <scope>NUCLEOTIDE SEQUENCE</scope>
</reference>
<reference evidence="1" key="1">
    <citation type="submission" date="2014-11" db="EMBL/GenBank/DDBJ databases">
        <authorList>
            <person name="Amaro Gonzalez C."/>
        </authorList>
    </citation>
    <scope>NUCLEOTIDE SEQUENCE</scope>
</reference>
<proteinExistence type="predicted"/>
<name>A0A0E9UQ69_ANGAN</name>
<dbReference type="EMBL" id="GBXM01041237">
    <property type="protein sequence ID" value="JAH67340.1"/>
    <property type="molecule type" value="Transcribed_RNA"/>
</dbReference>
<organism evidence="1">
    <name type="scientific">Anguilla anguilla</name>
    <name type="common">European freshwater eel</name>
    <name type="synonym">Muraena anguilla</name>
    <dbReference type="NCBI Taxonomy" id="7936"/>
    <lineage>
        <taxon>Eukaryota</taxon>
        <taxon>Metazoa</taxon>
        <taxon>Chordata</taxon>
        <taxon>Craniata</taxon>
        <taxon>Vertebrata</taxon>
        <taxon>Euteleostomi</taxon>
        <taxon>Actinopterygii</taxon>
        <taxon>Neopterygii</taxon>
        <taxon>Teleostei</taxon>
        <taxon>Anguilliformes</taxon>
        <taxon>Anguillidae</taxon>
        <taxon>Anguilla</taxon>
    </lineage>
</organism>
<protein>
    <submittedName>
        <fullName evidence="1">Uncharacterized protein</fullName>
    </submittedName>
</protein>
<evidence type="ECO:0000313" key="1">
    <source>
        <dbReference type="EMBL" id="JAH67340.1"/>
    </source>
</evidence>
<accession>A0A0E9UQ69</accession>
<sequence length="14" mass="1586">MSSIQELHLSAKEL</sequence>